<dbReference type="Proteomes" id="UP000821866">
    <property type="component" value="Chromosome 1"/>
</dbReference>
<dbReference type="Gene3D" id="2.40.50.40">
    <property type="match status" value="1"/>
</dbReference>
<dbReference type="SUPFAM" id="SSF54160">
    <property type="entry name" value="Chromo domain-like"/>
    <property type="match status" value="1"/>
</dbReference>
<dbReference type="GO" id="GO:0005634">
    <property type="term" value="C:nucleus"/>
    <property type="evidence" value="ECO:0007669"/>
    <property type="project" value="UniProtKB-SubCell"/>
</dbReference>
<dbReference type="GO" id="GO:0003677">
    <property type="term" value="F:DNA binding"/>
    <property type="evidence" value="ECO:0007669"/>
    <property type="project" value="TreeGrafter"/>
</dbReference>
<evidence type="ECO:0000256" key="2">
    <source>
        <dbReference type="ARBA" id="ARBA00022741"/>
    </source>
</evidence>
<dbReference type="EMBL" id="JABSTU010000001">
    <property type="protein sequence ID" value="KAH8042423.1"/>
    <property type="molecule type" value="Genomic_DNA"/>
</dbReference>
<dbReference type="InterPro" id="IPR023780">
    <property type="entry name" value="Chromo_domain"/>
</dbReference>
<dbReference type="GO" id="GO:0016887">
    <property type="term" value="F:ATP hydrolysis activity"/>
    <property type="evidence" value="ECO:0007669"/>
    <property type="project" value="TreeGrafter"/>
</dbReference>
<feature type="compositionally biased region" description="Low complexity" evidence="7">
    <location>
        <begin position="111"/>
        <end position="129"/>
    </location>
</feature>
<dbReference type="PANTHER" id="PTHR45623:SF14">
    <property type="entry name" value="CHROMODOMAIN-HELICASE-DNA-BINDING PROTEIN 1"/>
    <property type="match status" value="1"/>
</dbReference>
<evidence type="ECO:0000259" key="8">
    <source>
        <dbReference type="PROSITE" id="PS50013"/>
    </source>
</evidence>
<dbReference type="PROSITE" id="PS00598">
    <property type="entry name" value="CHROMO_1"/>
    <property type="match status" value="1"/>
</dbReference>
<feature type="compositionally biased region" description="Basic and acidic residues" evidence="7">
    <location>
        <begin position="187"/>
        <end position="206"/>
    </location>
</feature>
<feature type="compositionally biased region" description="Basic and acidic residues" evidence="7">
    <location>
        <begin position="143"/>
        <end position="159"/>
    </location>
</feature>
<organism evidence="9 10">
    <name type="scientific">Rhipicephalus microplus</name>
    <name type="common">Cattle tick</name>
    <name type="synonym">Boophilus microplus</name>
    <dbReference type="NCBI Taxonomy" id="6941"/>
    <lineage>
        <taxon>Eukaryota</taxon>
        <taxon>Metazoa</taxon>
        <taxon>Ecdysozoa</taxon>
        <taxon>Arthropoda</taxon>
        <taxon>Chelicerata</taxon>
        <taxon>Arachnida</taxon>
        <taxon>Acari</taxon>
        <taxon>Parasitiformes</taxon>
        <taxon>Ixodida</taxon>
        <taxon>Ixodoidea</taxon>
        <taxon>Ixodidae</taxon>
        <taxon>Rhipicephalinae</taxon>
        <taxon>Rhipicephalus</taxon>
        <taxon>Boophilus</taxon>
    </lineage>
</organism>
<dbReference type="InterPro" id="IPR000953">
    <property type="entry name" value="Chromo/chromo_shadow_dom"/>
</dbReference>
<feature type="region of interest" description="Disordered" evidence="7">
    <location>
        <begin position="26"/>
        <end position="304"/>
    </location>
</feature>
<keyword evidence="10" id="KW-1185">Reference proteome</keyword>
<proteinExistence type="predicted"/>
<dbReference type="GO" id="GO:0000785">
    <property type="term" value="C:chromatin"/>
    <property type="evidence" value="ECO:0007669"/>
    <property type="project" value="TreeGrafter"/>
</dbReference>
<evidence type="ECO:0000256" key="5">
    <source>
        <dbReference type="ARBA" id="ARBA00023163"/>
    </source>
</evidence>
<protein>
    <recommendedName>
        <fullName evidence="8">Chromo domain-containing protein</fullName>
    </recommendedName>
</protein>
<evidence type="ECO:0000313" key="9">
    <source>
        <dbReference type="EMBL" id="KAH8042423.1"/>
    </source>
</evidence>
<dbReference type="GO" id="GO:0140658">
    <property type="term" value="F:ATP-dependent chromatin remodeler activity"/>
    <property type="evidence" value="ECO:0007669"/>
    <property type="project" value="TreeGrafter"/>
</dbReference>
<feature type="domain" description="Chromo" evidence="8">
    <location>
        <begin position="327"/>
        <end position="400"/>
    </location>
</feature>
<accession>A0A9J6F8E7</accession>
<keyword evidence="6" id="KW-0539">Nucleus</keyword>
<dbReference type="GO" id="GO:0042393">
    <property type="term" value="F:histone binding"/>
    <property type="evidence" value="ECO:0007669"/>
    <property type="project" value="TreeGrafter"/>
</dbReference>
<feature type="compositionally biased region" description="Acidic residues" evidence="7">
    <location>
        <begin position="272"/>
        <end position="285"/>
    </location>
</feature>
<keyword evidence="2" id="KW-0547">Nucleotide-binding</keyword>
<gene>
    <name evidence="9" type="ORF">HPB51_023262</name>
</gene>
<dbReference type="CDD" id="cd18661">
    <property type="entry name" value="CD2_tandem_CHD1-2_like"/>
    <property type="match status" value="1"/>
</dbReference>
<dbReference type="GO" id="GO:0003682">
    <property type="term" value="F:chromatin binding"/>
    <property type="evidence" value="ECO:0007669"/>
    <property type="project" value="TreeGrafter"/>
</dbReference>
<dbReference type="InterPro" id="IPR016197">
    <property type="entry name" value="Chromo-like_dom_sf"/>
</dbReference>
<comment type="caution">
    <text evidence="9">The sequence shown here is derived from an EMBL/GenBank/DDBJ whole genome shotgun (WGS) entry which is preliminary data.</text>
</comment>
<dbReference type="InterPro" id="IPR023779">
    <property type="entry name" value="Chromodomain_CS"/>
</dbReference>
<reference evidence="9" key="2">
    <citation type="submission" date="2021-09" db="EMBL/GenBank/DDBJ databases">
        <authorList>
            <person name="Jia N."/>
            <person name="Wang J."/>
            <person name="Shi W."/>
            <person name="Du L."/>
            <person name="Sun Y."/>
            <person name="Zhan W."/>
            <person name="Jiang J."/>
            <person name="Wang Q."/>
            <person name="Zhang B."/>
            <person name="Ji P."/>
            <person name="Sakyi L.B."/>
            <person name="Cui X."/>
            <person name="Yuan T."/>
            <person name="Jiang B."/>
            <person name="Yang W."/>
            <person name="Lam T.T.-Y."/>
            <person name="Chang Q."/>
            <person name="Ding S."/>
            <person name="Wang X."/>
            <person name="Zhu J."/>
            <person name="Ruan X."/>
            <person name="Zhao L."/>
            <person name="Wei J."/>
            <person name="Que T."/>
            <person name="Du C."/>
            <person name="Cheng J."/>
            <person name="Dai P."/>
            <person name="Han X."/>
            <person name="Huang E."/>
            <person name="Gao Y."/>
            <person name="Liu J."/>
            <person name="Shao H."/>
            <person name="Ye R."/>
            <person name="Li L."/>
            <person name="Wei W."/>
            <person name="Wang X."/>
            <person name="Wang C."/>
            <person name="Huo Q."/>
            <person name="Li W."/>
            <person name="Guo W."/>
            <person name="Chen H."/>
            <person name="Chen S."/>
            <person name="Zhou L."/>
            <person name="Zhou L."/>
            <person name="Ni X."/>
            <person name="Tian J."/>
            <person name="Zhou Y."/>
            <person name="Sheng Y."/>
            <person name="Liu T."/>
            <person name="Pan Y."/>
            <person name="Xia L."/>
            <person name="Li J."/>
            <person name="Zhao F."/>
            <person name="Cao W."/>
        </authorList>
    </citation>
    <scope>NUCLEOTIDE SEQUENCE</scope>
    <source>
        <strain evidence="9">Rmic-2018</strain>
        <tissue evidence="9">Larvae</tissue>
    </source>
</reference>
<dbReference type="VEuPathDB" id="VectorBase:LOC119159435"/>
<comment type="subcellular location">
    <subcellularLocation>
        <location evidence="1">Nucleus</location>
    </subcellularLocation>
</comment>
<keyword evidence="5" id="KW-0804">Transcription</keyword>
<keyword evidence="3" id="KW-0067">ATP-binding</keyword>
<dbReference type="FunFam" id="2.40.50.40:FF:000014">
    <property type="entry name" value="Chromodomain-helicase-DNA-binding protein 2 isoform 1"/>
    <property type="match status" value="1"/>
</dbReference>
<evidence type="ECO:0000313" key="10">
    <source>
        <dbReference type="Proteomes" id="UP000821866"/>
    </source>
</evidence>
<evidence type="ECO:0000256" key="1">
    <source>
        <dbReference type="ARBA" id="ARBA00004123"/>
    </source>
</evidence>
<evidence type="ECO:0000256" key="7">
    <source>
        <dbReference type="SAM" id="MobiDB-lite"/>
    </source>
</evidence>
<dbReference type="GO" id="GO:0005524">
    <property type="term" value="F:ATP binding"/>
    <property type="evidence" value="ECO:0007669"/>
    <property type="project" value="UniProtKB-KW"/>
</dbReference>
<dbReference type="PANTHER" id="PTHR45623">
    <property type="entry name" value="CHROMODOMAIN-HELICASE-DNA-BINDING PROTEIN 3-RELATED-RELATED"/>
    <property type="match status" value="1"/>
</dbReference>
<evidence type="ECO:0000256" key="4">
    <source>
        <dbReference type="ARBA" id="ARBA00023015"/>
    </source>
</evidence>
<feature type="compositionally biased region" description="Low complexity" evidence="7">
    <location>
        <begin position="56"/>
        <end position="89"/>
    </location>
</feature>
<sequence>MKGDLRKEREGRTELEQRVKELMALCLGPERCETEGVGSGEGNRQEGTGNMDMSDAESNSSNASESASDSGSCSGSSSAMRSRKSVSASPKLDSSNQTARTGDDDDDRNGSESGSNQASSSDSESGNSDAESDAPRAPSQQRRVSESSAHDESSRDERRKRPSNSRPTKQVWEENPDMYGVRRSGRYRKEPERYTIDESEGSDTKKASRGNAARSRKASADWRSSGNSDSDDSDAVVRPRKAAPKRAPPPKRQSAASQRRQTNRVNYHSSDESSDEQSSDNDSDDDGKRQGTRRAAKTVRRDNASPEDIEYYECQQELSEELQFKHMEVERIICECRPPPHEAHAPAKSGEAEQMDYLCKWDGLPYSDCTWEDGNLIKRKFQHVIDQYHARQKSQKIPSKVCKVLHVNSTKNLDS</sequence>
<dbReference type="Pfam" id="PF00385">
    <property type="entry name" value="Chromo"/>
    <property type="match status" value="1"/>
</dbReference>
<dbReference type="GO" id="GO:0034728">
    <property type="term" value="P:nucleosome organization"/>
    <property type="evidence" value="ECO:0007669"/>
    <property type="project" value="TreeGrafter"/>
</dbReference>
<keyword evidence="4" id="KW-0805">Transcription regulation</keyword>
<name>A0A9J6F8E7_RHIMP</name>
<evidence type="ECO:0000256" key="6">
    <source>
        <dbReference type="ARBA" id="ARBA00023242"/>
    </source>
</evidence>
<feature type="compositionally biased region" description="Polar residues" evidence="7">
    <location>
        <begin position="259"/>
        <end position="268"/>
    </location>
</feature>
<evidence type="ECO:0000256" key="3">
    <source>
        <dbReference type="ARBA" id="ARBA00022840"/>
    </source>
</evidence>
<dbReference type="AlphaFoldDB" id="A0A9J6F8E7"/>
<reference evidence="9" key="1">
    <citation type="journal article" date="2020" name="Cell">
        <title>Large-Scale Comparative Analyses of Tick Genomes Elucidate Their Genetic Diversity and Vector Capacities.</title>
        <authorList>
            <consortium name="Tick Genome and Microbiome Consortium (TIGMIC)"/>
            <person name="Jia N."/>
            <person name="Wang J."/>
            <person name="Shi W."/>
            <person name="Du L."/>
            <person name="Sun Y."/>
            <person name="Zhan W."/>
            <person name="Jiang J.F."/>
            <person name="Wang Q."/>
            <person name="Zhang B."/>
            <person name="Ji P."/>
            <person name="Bell-Sakyi L."/>
            <person name="Cui X.M."/>
            <person name="Yuan T.T."/>
            <person name="Jiang B.G."/>
            <person name="Yang W.F."/>
            <person name="Lam T.T."/>
            <person name="Chang Q.C."/>
            <person name="Ding S.J."/>
            <person name="Wang X.J."/>
            <person name="Zhu J.G."/>
            <person name="Ruan X.D."/>
            <person name="Zhao L."/>
            <person name="Wei J.T."/>
            <person name="Ye R.Z."/>
            <person name="Que T.C."/>
            <person name="Du C.H."/>
            <person name="Zhou Y.H."/>
            <person name="Cheng J.X."/>
            <person name="Dai P.F."/>
            <person name="Guo W.B."/>
            <person name="Han X.H."/>
            <person name="Huang E.J."/>
            <person name="Li L.F."/>
            <person name="Wei W."/>
            <person name="Gao Y.C."/>
            <person name="Liu J.Z."/>
            <person name="Shao H.Z."/>
            <person name="Wang X."/>
            <person name="Wang C.C."/>
            <person name="Yang T.C."/>
            <person name="Huo Q.B."/>
            <person name="Li W."/>
            <person name="Chen H.Y."/>
            <person name="Chen S.E."/>
            <person name="Zhou L.G."/>
            <person name="Ni X.B."/>
            <person name="Tian J.H."/>
            <person name="Sheng Y."/>
            <person name="Liu T."/>
            <person name="Pan Y.S."/>
            <person name="Xia L.Y."/>
            <person name="Li J."/>
            <person name="Zhao F."/>
            <person name="Cao W.C."/>
        </authorList>
    </citation>
    <scope>NUCLEOTIDE SEQUENCE</scope>
    <source>
        <strain evidence="9">Rmic-2018</strain>
    </source>
</reference>
<dbReference type="PROSITE" id="PS50013">
    <property type="entry name" value="CHROMO_2"/>
    <property type="match status" value="1"/>
</dbReference>
<dbReference type="SMART" id="SM00298">
    <property type="entry name" value="CHROMO"/>
    <property type="match status" value="1"/>
</dbReference>